<dbReference type="STRING" id="1461694.ATO9_11065"/>
<keyword evidence="2 6" id="KW-0808">Transferase</keyword>
<dbReference type="GO" id="GO:0032259">
    <property type="term" value="P:methylation"/>
    <property type="evidence" value="ECO:0007669"/>
    <property type="project" value="UniProtKB-KW"/>
</dbReference>
<dbReference type="OrthoDB" id="7418600at2"/>
<evidence type="ECO:0000256" key="3">
    <source>
        <dbReference type="ARBA" id="ARBA00022691"/>
    </source>
</evidence>
<dbReference type="InterPro" id="IPR016461">
    <property type="entry name" value="COMT-like"/>
</dbReference>
<dbReference type="InterPro" id="IPR036388">
    <property type="entry name" value="WH-like_DNA-bd_sf"/>
</dbReference>
<keyword evidence="7" id="KW-1185">Reference proteome</keyword>
<keyword evidence="1 6" id="KW-0489">Methyltransferase</keyword>
<dbReference type="PANTHER" id="PTHR43712">
    <property type="entry name" value="PUTATIVE (AFU_ORTHOLOGUE AFUA_4G14580)-RELATED"/>
    <property type="match status" value="1"/>
</dbReference>
<dbReference type="InterPro" id="IPR036390">
    <property type="entry name" value="WH_DNA-bd_sf"/>
</dbReference>
<dbReference type="CDD" id="cd02440">
    <property type="entry name" value="AdoMet_MTases"/>
    <property type="match status" value="1"/>
</dbReference>
<dbReference type="AlphaFoldDB" id="A0A0A0EDZ4"/>
<organism evidence="6 7">
    <name type="scientific">Pseudooceanicola atlanticus</name>
    <dbReference type="NCBI Taxonomy" id="1461694"/>
    <lineage>
        <taxon>Bacteria</taxon>
        <taxon>Pseudomonadati</taxon>
        <taxon>Pseudomonadota</taxon>
        <taxon>Alphaproteobacteria</taxon>
        <taxon>Rhodobacterales</taxon>
        <taxon>Paracoccaceae</taxon>
        <taxon>Pseudooceanicola</taxon>
    </lineage>
</organism>
<dbReference type="PROSITE" id="PS51683">
    <property type="entry name" value="SAM_OMT_II"/>
    <property type="match status" value="1"/>
</dbReference>
<reference evidence="6 7" key="1">
    <citation type="journal article" date="2015" name="Antonie Van Leeuwenhoek">
        <title>Pseudooceanicola atlanticus gen. nov. sp. nov., isolated from surface seawater of the Atlantic Ocean and reclassification of Oceanicola batsensis, Oceanicola marinus, Oceanicola nitratireducens, Oceanicola nanhaiensis, Oceanicola antarcticus and Oceanicola flagellatus, as Pseudooceanicola batsensis comb. nov., Pseudooceanicola marinus comb. nov., Pseudooceanicola nitratireducens comb. nov., Pseudooceanicola nanhaiensis comb. nov., Pseudooceanicola antarcticus comb. nov., and Pseudooceanicola flagellatus comb. nov.</title>
        <authorList>
            <person name="Lai Q."/>
            <person name="Li G."/>
            <person name="Liu X."/>
            <person name="Du Y."/>
            <person name="Sun F."/>
            <person name="Shao Z."/>
        </authorList>
    </citation>
    <scope>NUCLEOTIDE SEQUENCE [LARGE SCALE GENOMIC DNA]</scope>
    <source>
        <strain evidence="6 7">22II-s11g</strain>
    </source>
</reference>
<protein>
    <submittedName>
        <fullName evidence="6">Methyltransferase</fullName>
    </submittedName>
</protein>
<dbReference type="Gene3D" id="3.40.50.150">
    <property type="entry name" value="Vaccinia Virus protein VP39"/>
    <property type="match status" value="1"/>
</dbReference>
<dbReference type="InterPro" id="IPR012967">
    <property type="entry name" value="COMT_dimerisation"/>
</dbReference>
<dbReference type="Pfam" id="PF00891">
    <property type="entry name" value="Methyltransf_2"/>
    <property type="match status" value="1"/>
</dbReference>
<dbReference type="Gene3D" id="1.10.10.10">
    <property type="entry name" value="Winged helix-like DNA-binding domain superfamily/Winged helix DNA-binding domain"/>
    <property type="match status" value="1"/>
</dbReference>
<dbReference type="PIRSF" id="PIRSF005739">
    <property type="entry name" value="O-mtase"/>
    <property type="match status" value="1"/>
</dbReference>
<sequence>MTPATEADEISNIAFGFMGSKALFLAIDLDLFSKLAEGPKTADEVAEATDVHRDRVETLMTALAGLGLLTVEDGKFANSPAAESFLVKGAKYDFSDYLARQVGQQMYPLMDQLAPAVKGDLGEDATGSYEEWFSDPEEARLYSESQHAGSLGPARQLARRLDLSEARSMLDVGGGTGAFAITLCKAFPELKTTIVEFPNVAELGRGYVEKAGLSDRIEYVDGNALKTGWPGGQDIVLMSYLLSGVPGDMHEGLIADAMKALKPGGQLLIHDFMVHADRSGPGLAALWQLQHTAFTPEARSVDSGTLATELTEAGFEDVSVDEMIPQMTMIAKATKPA</sequence>
<dbReference type="PANTHER" id="PTHR43712:SF2">
    <property type="entry name" value="O-METHYLTRANSFERASE CICE"/>
    <property type="match status" value="1"/>
</dbReference>
<feature type="domain" description="O-methyltransferase dimerisation" evidence="5">
    <location>
        <begin position="13"/>
        <end position="87"/>
    </location>
</feature>
<dbReference type="SUPFAM" id="SSF46785">
    <property type="entry name" value="Winged helix' DNA-binding domain"/>
    <property type="match status" value="1"/>
</dbReference>
<dbReference type="Proteomes" id="UP000030004">
    <property type="component" value="Unassembled WGS sequence"/>
</dbReference>
<evidence type="ECO:0000313" key="6">
    <source>
        <dbReference type="EMBL" id="KGM49196.1"/>
    </source>
</evidence>
<dbReference type="Pfam" id="PF08100">
    <property type="entry name" value="Dimerisation"/>
    <property type="match status" value="1"/>
</dbReference>
<dbReference type="RefSeq" id="WP_043748339.1">
    <property type="nucleotide sequence ID" value="NZ_AQQX01000003.1"/>
</dbReference>
<proteinExistence type="predicted"/>
<dbReference type="GO" id="GO:0008171">
    <property type="term" value="F:O-methyltransferase activity"/>
    <property type="evidence" value="ECO:0007669"/>
    <property type="project" value="InterPro"/>
</dbReference>
<evidence type="ECO:0000256" key="2">
    <source>
        <dbReference type="ARBA" id="ARBA00022679"/>
    </source>
</evidence>
<gene>
    <name evidence="6" type="ORF">ATO9_11065</name>
</gene>
<feature type="domain" description="O-methyltransferase C-terminal" evidence="4">
    <location>
        <begin position="128"/>
        <end position="315"/>
    </location>
</feature>
<keyword evidence="3" id="KW-0949">S-adenosyl-L-methionine</keyword>
<dbReference type="eggNOG" id="COG0500">
    <property type="taxonomic scope" value="Bacteria"/>
</dbReference>
<dbReference type="SUPFAM" id="SSF53335">
    <property type="entry name" value="S-adenosyl-L-methionine-dependent methyltransferases"/>
    <property type="match status" value="1"/>
</dbReference>
<dbReference type="InterPro" id="IPR001077">
    <property type="entry name" value="COMT_C"/>
</dbReference>
<evidence type="ECO:0000259" key="5">
    <source>
        <dbReference type="Pfam" id="PF08100"/>
    </source>
</evidence>
<dbReference type="EMBL" id="AQQX01000003">
    <property type="protein sequence ID" value="KGM49196.1"/>
    <property type="molecule type" value="Genomic_DNA"/>
</dbReference>
<dbReference type="GO" id="GO:0046983">
    <property type="term" value="F:protein dimerization activity"/>
    <property type="evidence" value="ECO:0007669"/>
    <property type="project" value="InterPro"/>
</dbReference>
<evidence type="ECO:0000259" key="4">
    <source>
        <dbReference type="Pfam" id="PF00891"/>
    </source>
</evidence>
<dbReference type="InterPro" id="IPR029063">
    <property type="entry name" value="SAM-dependent_MTases_sf"/>
</dbReference>
<accession>A0A0A0EDZ4</accession>
<evidence type="ECO:0000313" key="7">
    <source>
        <dbReference type="Proteomes" id="UP000030004"/>
    </source>
</evidence>
<evidence type="ECO:0000256" key="1">
    <source>
        <dbReference type="ARBA" id="ARBA00022603"/>
    </source>
</evidence>
<comment type="caution">
    <text evidence="6">The sequence shown here is derived from an EMBL/GenBank/DDBJ whole genome shotgun (WGS) entry which is preliminary data.</text>
</comment>
<name>A0A0A0EDZ4_9RHOB</name>